<accession>A0A1G8M880</accession>
<dbReference type="STRING" id="555512.SAMN04487993_1007240"/>
<dbReference type="AlphaFoldDB" id="A0A1G8M880"/>
<feature type="signal peptide" evidence="1">
    <location>
        <begin position="1"/>
        <end position="23"/>
    </location>
</feature>
<dbReference type="EMBL" id="FNEJ01000007">
    <property type="protein sequence ID" value="SDI64144.1"/>
    <property type="molecule type" value="Genomic_DNA"/>
</dbReference>
<feature type="chain" id="PRO_5011707166" evidence="1">
    <location>
        <begin position="24"/>
        <end position="164"/>
    </location>
</feature>
<organism evidence="3 4">
    <name type="scientific">Salipiger marinus</name>
    <dbReference type="NCBI Taxonomy" id="555512"/>
    <lineage>
        <taxon>Bacteria</taxon>
        <taxon>Pseudomonadati</taxon>
        <taxon>Pseudomonadota</taxon>
        <taxon>Alphaproteobacteria</taxon>
        <taxon>Rhodobacterales</taxon>
        <taxon>Roseobacteraceae</taxon>
        <taxon>Salipiger</taxon>
    </lineage>
</organism>
<proteinExistence type="predicted"/>
<dbReference type="Proteomes" id="UP000199093">
    <property type="component" value="Unassembled WGS sequence"/>
</dbReference>
<dbReference type="RefSeq" id="WP_165616792.1">
    <property type="nucleotide sequence ID" value="NZ_FNEJ01000007.1"/>
</dbReference>
<feature type="domain" description="Pilus formation protein N-terminal" evidence="2">
    <location>
        <begin position="52"/>
        <end position="121"/>
    </location>
</feature>
<evidence type="ECO:0000313" key="3">
    <source>
        <dbReference type="EMBL" id="SDI64144.1"/>
    </source>
</evidence>
<keyword evidence="1" id="KW-0732">Signal</keyword>
<reference evidence="4" key="1">
    <citation type="submission" date="2016-10" db="EMBL/GenBank/DDBJ databases">
        <authorList>
            <person name="Varghese N."/>
            <person name="Submissions S."/>
        </authorList>
    </citation>
    <scope>NUCLEOTIDE SEQUENCE [LARGE SCALE GENOMIC DNA]</scope>
    <source>
        <strain evidence="4">DSM 26424</strain>
    </source>
</reference>
<dbReference type="InterPro" id="IPR032789">
    <property type="entry name" value="T2SS-T3SS_pil_N"/>
</dbReference>
<protein>
    <submittedName>
        <fullName evidence="3">Pilus formation protein N terminal region</fullName>
    </submittedName>
</protein>
<evidence type="ECO:0000259" key="2">
    <source>
        <dbReference type="Pfam" id="PF13629"/>
    </source>
</evidence>
<dbReference type="Pfam" id="PF13629">
    <property type="entry name" value="T2SS-T3SS_pil_N"/>
    <property type="match status" value="1"/>
</dbReference>
<dbReference type="PROSITE" id="PS51257">
    <property type="entry name" value="PROKAR_LIPOPROTEIN"/>
    <property type="match status" value="1"/>
</dbReference>
<gene>
    <name evidence="3" type="ORF">SAMN04487993_1007240</name>
</gene>
<name>A0A1G8M880_9RHOB</name>
<keyword evidence="4" id="KW-1185">Reference proteome</keyword>
<evidence type="ECO:0000256" key="1">
    <source>
        <dbReference type="SAM" id="SignalP"/>
    </source>
</evidence>
<sequence>MQFPRSFAGGFLLSAVIASGACADAVVVVSSAQSVLASNAISAPASRESPFRTVSLAVDFASVLQIDGEMSAIAVGKSEIVDASLANEQTIILTGRMVGTTNLIALDDKGGVIANVMVHVSAQKPGMVTVRRGVQLQSYNCGAGLCEDTEMGGAEDIPAEAPTN</sequence>
<evidence type="ECO:0000313" key="4">
    <source>
        <dbReference type="Proteomes" id="UP000199093"/>
    </source>
</evidence>